<evidence type="ECO:0000259" key="5">
    <source>
        <dbReference type="SMART" id="SM00646"/>
    </source>
</evidence>
<evidence type="ECO:0000256" key="2">
    <source>
        <dbReference type="ARBA" id="ARBA00011901"/>
    </source>
</evidence>
<reference evidence="6 7" key="1">
    <citation type="submission" date="2008-05" db="EMBL/GenBank/DDBJ databases">
        <title>Complete sequence of Chlorobium limicola DSM 245.</title>
        <authorList>
            <consortium name="US DOE Joint Genome Institute"/>
            <person name="Lucas S."/>
            <person name="Copeland A."/>
            <person name="Lapidus A."/>
            <person name="Glavina del Rio T."/>
            <person name="Dalin E."/>
            <person name="Tice H."/>
            <person name="Bruce D."/>
            <person name="Goodwin L."/>
            <person name="Pitluck S."/>
            <person name="Schmutz J."/>
            <person name="Larimer F."/>
            <person name="Land M."/>
            <person name="Hauser L."/>
            <person name="Kyrpides N."/>
            <person name="Ovchinnikova G."/>
            <person name="Zhao F."/>
            <person name="Li T."/>
            <person name="Liu Z."/>
            <person name="Overmann J."/>
            <person name="Bryant D.A."/>
            <person name="Richardson P."/>
        </authorList>
    </citation>
    <scope>NUCLEOTIDE SEQUENCE [LARGE SCALE GENOMIC DNA]</scope>
    <source>
        <strain evidence="7">DSM 245 / NBRC 103803 / 6330</strain>
    </source>
</reference>
<dbReference type="STRING" id="290315.Clim_2432"/>
<organism evidence="6 7">
    <name type="scientific">Chlorobium limicola (strain DSM 245 / NBRC 103803 / 6330)</name>
    <dbReference type="NCBI Taxonomy" id="290315"/>
    <lineage>
        <taxon>Bacteria</taxon>
        <taxon>Pseudomonadati</taxon>
        <taxon>Chlorobiota</taxon>
        <taxon>Chlorobiia</taxon>
        <taxon>Chlorobiales</taxon>
        <taxon>Chlorobiaceae</taxon>
        <taxon>Chlorobium/Pelodictyon group</taxon>
        <taxon>Chlorobium</taxon>
    </lineage>
</organism>
<comment type="catalytic activity">
    <reaction evidence="1">
        <text>Hydrolyzes the link between N-acetylmuramoyl residues and L-amino acid residues in certain cell-wall glycopeptides.</text>
        <dbReference type="EC" id="3.5.1.28"/>
    </reaction>
</comment>
<evidence type="ECO:0000256" key="4">
    <source>
        <dbReference type="SAM" id="Phobius"/>
    </source>
</evidence>
<dbReference type="HOGENOM" id="CLU_035972_0_0_10"/>
<name>B3EI44_CHLL2</name>
<keyword evidence="3 6" id="KW-0378">Hydrolase</keyword>
<dbReference type="SUPFAM" id="SSF53187">
    <property type="entry name" value="Zn-dependent exopeptidases"/>
    <property type="match status" value="1"/>
</dbReference>
<accession>B3EI44</accession>
<dbReference type="EC" id="3.5.1.28" evidence="2"/>
<dbReference type="GO" id="GO:0009253">
    <property type="term" value="P:peptidoglycan catabolic process"/>
    <property type="evidence" value="ECO:0007669"/>
    <property type="project" value="InterPro"/>
</dbReference>
<evidence type="ECO:0000313" key="7">
    <source>
        <dbReference type="Proteomes" id="UP000008841"/>
    </source>
</evidence>
<protein>
    <recommendedName>
        <fullName evidence="2">N-acetylmuramoyl-L-alanine amidase</fullName>
        <ecNumber evidence="2">3.5.1.28</ecNumber>
    </recommendedName>
</protein>
<dbReference type="CDD" id="cd02696">
    <property type="entry name" value="MurNAc-LAA"/>
    <property type="match status" value="1"/>
</dbReference>
<keyword evidence="4" id="KW-0472">Membrane</keyword>
<dbReference type="GO" id="GO:0008745">
    <property type="term" value="F:N-acetylmuramoyl-L-alanine amidase activity"/>
    <property type="evidence" value="ECO:0007669"/>
    <property type="project" value="UniProtKB-EC"/>
</dbReference>
<dbReference type="AlphaFoldDB" id="B3EI44"/>
<dbReference type="GO" id="GO:0030288">
    <property type="term" value="C:outer membrane-bounded periplasmic space"/>
    <property type="evidence" value="ECO:0007669"/>
    <property type="project" value="TreeGrafter"/>
</dbReference>
<sequence>MIPKQEDGTISERIQLYVIIYFVTEQQQAQILMIPRSIRIDVRIAFFVMMLAFFYSLTVQAAPSFTRSEETTVPLRVTTGNEQGYTIKVLALRTDGGLMIDIESFSRALRLSPRQESGILLMEETDAAPGSSCQVKSDNNFVLLVPKDSQRMKRVVQLQSAPVLMDGKLFLPVLHACRLFTLWLDKDVVYDYSSGIMSAWLWGTRLGDSVGYVGVVRPGETVTAFQERQIPAEPGTVIKGVNVENRANGAIITFTASGKGVRTELLKPDENGRAYLTFQNASCNIDALTKLFSGGLVKSITPVRPSDGTLQFALGLDNRDYRIKTVDFQRDEKNNRYQVYVMSEADVEGIRQKEKEQQIAKVINSDIEKWKLNAIVLDAGHGGHDPGAIGGRGTREKDVALNIVRDLGNLITQKWPDVRVIYTRKDDRFIPLHERGRIANRNGGKLFVSIHCNANRKNHIKGSEVYILGPHKSKDALEVAMFENSVITKEADYKQRYKGFSTEYLIMSSMAQSAFAKQSADLALEVQDRIDRPNSTNGKGVRQAGFMVLWTPSMPSILVESGYLSNSEEEKILRDRQEQTKIAYGIFQGLERYRRDYENARIAAAGQ</sequence>
<dbReference type="PANTHER" id="PTHR30404:SF0">
    <property type="entry name" value="N-ACETYLMURAMOYL-L-ALANINE AMIDASE AMIC"/>
    <property type="match status" value="1"/>
</dbReference>
<dbReference type="Pfam" id="PF01520">
    <property type="entry name" value="Amidase_3"/>
    <property type="match status" value="1"/>
</dbReference>
<gene>
    <name evidence="6" type="ordered locus">Clim_2432</name>
</gene>
<dbReference type="Proteomes" id="UP000008841">
    <property type="component" value="Chromosome"/>
</dbReference>
<feature type="domain" description="MurNAc-LAA" evidence="5">
    <location>
        <begin position="436"/>
        <end position="591"/>
    </location>
</feature>
<feature type="transmembrane region" description="Helical" evidence="4">
    <location>
        <begin position="40"/>
        <end position="58"/>
    </location>
</feature>
<evidence type="ECO:0000256" key="3">
    <source>
        <dbReference type="ARBA" id="ARBA00022801"/>
    </source>
</evidence>
<dbReference type="InterPro" id="IPR002508">
    <property type="entry name" value="MurNAc-LAA_cat"/>
</dbReference>
<keyword evidence="4" id="KW-0812">Transmembrane</keyword>
<dbReference type="eggNOG" id="COG0860">
    <property type="taxonomic scope" value="Bacteria"/>
</dbReference>
<dbReference type="KEGG" id="cli:Clim_2432"/>
<evidence type="ECO:0000256" key="1">
    <source>
        <dbReference type="ARBA" id="ARBA00001561"/>
    </source>
</evidence>
<proteinExistence type="predicted"/>
<dbReference type="InterPro" id="IPR050695">
    <property type="entry name" value="N-acetylmuramoyl_amidase_3"/>
</dbReference>
<dbReference type="SMART" id="SM00646">
    <property type="entry name" value="Ami_3"/>
    <property type="match status" value="1"/>
</dbReference>
<dbReference type="FunFam" id="3.40.630.40:FF:000005">
    <property type="entry name" value="N-acetylmuramoyl-L-alanine amidase (AmiA)"/>
    <property type="match status" value="1"/>
</dbReference>
<keyword evidence="4" id="KW-1133">Transmembrane helix</keyword>
<dbReference type="Gene3D" id="3.40.630.40">
    <property type="entry name" value="Zn-dependent exopeptidases"/>
    <property type="match status" value="1"/>
</dbReference>
<dbReference type="PANTHER" id="PTHR30404">
    <property type="entry name" value="N-ACETYLMURAMOYL-L-ALANINE AMIDASE"/>
    <property type="match status" value="1"/>
</dbReference>
<dbReference type="EMBL" id="CP001097">
    <property type="protein sequence ID" value="ACD91453.1"/>
    <property type="molecule type" value="Genomic_DNA"/>
</dbReference>
<evidence type="ECO:0000313" key="6">
    <source>
        <dbReference type="EMBL" id="ACD91453.1"/>
    </source>
</evidence>